<dbReference type="InterPro" id="IPR053720">
    <property type="entry name" value="Psm_Assembly_Chaperone"/>
</dbReference>
<dbReference type="OrthoDB" id="5593278at2759"/>
<protein>
    <recommendedName>
        <fullName evidence="3">Proteasome assembly chaperone 3</fullName>
    </recommendedName>
</protein>
<evidence type="ECO:0000313" key="1">
    <source>
        <dbReference type="EMBL" id="KAG2206302.1"/>
    </source>
</evidence>
<dbReference type="PANTHER" id="PTHR31051">
    <property type="entry name" value="PROTEASOME ASSEMBLY CHAPERONE 3"/>
    <property type="match status" value="1"/>
</dbReference>
<dbReference type="Pfam" id="PF10178">
    <property type="entry name" value="PAC3"/>
    <property type="match status" value="1"/>
</dbReference>
<dbReference type="PANTHER" id="PTHR31051:SF1">
    <property type="entry name" value="PROTEASOME ASSEMBLY CHAPERONE 3"/>
    <property type="match status" value="1"/>
</dbReference>
<dbReference type="Proteomes" id="UP000603453">
    <property type="component" value="Unassembled WGS sequence"/>
</dbReference>
<dbReference type="EMBL" id="JAEPRD010000031">
    <property type="protein sequence ID" value="KAG2206302.1"/>
    <property type="molecule type" value="Genomic_DNA"/>
</dbReference>
<keyword evidence="2" id="KW-1185">Reference proteome</keyword>
<evidence type="ECO:0008006" key="3">
    <source>
        <dbReference type="Google" id="ProtNLM"/>
    </source>
</evidence>
<accession>A0A8H7V5K0</accession>
<organism evidence="1 2">
    <name type="scientific">Mucor saturninus</name>
    <dbReference type="NCBI Taxonomy" id="64648"/>
    <lineage>
        <taxon>Eukaryota</taxon>
        <taxon>Fungi</taxon>
        <taxon>Fungi incertae sedis</taxon>
        <taxon>Mucoromycota</taxon>
        <taxon>Mucoromycotina</taxon>
        <taxon>Mucoromycetes</taxon>
        <taxon>Mucorales</taxon>
        <taxon>Mucorineae</taxon>
        <taxon>Mucoraceae</taxon>
        <taxon>Mucor</taxon>
    </lineage>
</organism>
<comment type="caution">
    <text evidence="1">The sequence shown here is derived from an EMBL/GenBank/DDBJ whole genome shotgun (WGS) entry which is preliminary data.</text>
</comment>
<proteinExistence type="predicted"/>
<dbReference type="GO" id="GO:0043248">
    <property type="term" value="P:proteasome assembly"/>
    <property type="evidence" value="ECO:0007669"/>
    <property type="project" value="InterPro"/>
</dbReference>
<evidence type="ECO:0000313" key="2">
    <source>
        <dbReference type="Proteomes" id="UP000603453"/>
    </source>
</evidence>
<name>A0A8H7V5K0_9FUNG</name>
<gene>
    <name evidence="1" type="ORF">INT47_007316</name>
</gene>
<sequence>MSNNEEFPLTNKQAAVLINGVHTEIFITGFTDRIFIVITQYGKIGSLIQASQDIAPHLASNPKAVPTSTQFLMGESTGEQSELYNLYATSILQAVGAMNPKESRPLLLGIALKPLESMSDKRVVFHQIIDQIMANRVW</sequence>
<reference evidence="1" key="1">
    <citation type="submission" date="2020-12" db="EMBL/GenBank/DDBJ databases">
        <title>Metabolic potential, ecology and presence of endohyphal bacteria is reflected in genomic diversity of Mucoromycotina.</title>
        <authorList>
            <person name="Muszewska A."/>
            <person name="Okrasinska A."/>
            <person name="Steczkiewicz K."/>
            <person name="Drgas O."/>
            <person name="Orlowska M."/>
            <person name="Perlinska-Lenart U."/>
            <person name="Aleksandrzak-Piekarczyk T."/>
            <person name="Szatraj K."/>
            <person name="Zielenkiewicz U."/>
            <person name="Pilsyk S."/>
            <person name="Malc E."/>
            <person name="Mieczkowski P."/>
            <person name="Kruszewska J.S."/>
            <person name="Biernat P."/>
            <person name="Pawlowska J."/>
        </authorList>
    </citation>
    <scope>NUCLEOTIDE SEQUENCE</scope>
    <source>
        <strain evidence="1">WA0000017839</strain>
    </source>
</reference>
<dbReference type="AlphaFoldDB" id="A0A8H7V5K0"/>
<dbReference type="Gene3D" id="3.30.230.90">
    <property type="match status" value="1"/>
</dbReference>
<dbReference type="InterPro" id="IPR018788">
    <property type="entry name" value="Proteasome_assmbl_chp_3"/>
</dbReference>